<evidence type="ECO:0000313" key="3">
    <source>
        <dbReference type="Proteomes" id="UP001151760"/>
    </source>
</evidence>
<comment type="caution">
    <text evidence="2">The sequence shown here is derived from an EMBL/GenBank/DDBJ whole genome shotgun (WGS) entry which is preliminary data.</text>
</comment>
<sequence length="107" mass="11828">MQLSLRNSGLQCLLTDLPDEWMRLEVVEEELGAESEAPVVPEAPDAPDGGGGGAWAESEAPVVPKAPDAPDGWWRRSLLLMLFGVQHVPCVILLPNMRWKQNFFMSE</sequence>
<protein>
    <submittedName>
        <fullName evidence="2">Uncharacterized protein</fullName>
    </submittedName>
</protein>
<proteinExistence type="predicted"/>
<reference evidence="2" key="1">
    <citation type="journal article" date="2022" name="Int. J. Mol. Sci.">
        <title>Draft Genome of Tanacetum Coccineum: Genomic Comparison of Closely Related Tanacetum-Family Plants.</title>
        <authorList>
            <person name="Yamashiro T."/>
            <person name="Shiraishi A."/>
            <person name="Nakayama K."/>
            <person name="Satake H."/>
        </authorList>
    </citation>
    <scope>NUCLEOTIDE SEQUENCE</scope>
</reference>
<dbReference type="EMBL" id="BQNB010019423">
    <property type="protein sequence ID" value="GJT85159.1"/>
    <property type="molecule type" value="Genomic_DNA"/>
</dbReference>
<feature type="region of interest" description="Disordered" evidence="1">
    <location>
        <begin position="33"/>
        <end position="58"/>
    </location>
</feature>
<keyword evidence="3" id="KW-1185">Reference proteome</keyword>
<gene>
    <name evidence="2" type="ORF">Tco_1066876</name>
</gene>
<name>A0ABQ5HC55_9ASTR</name>
<evidence type="ECO:0000256" key="1">
    <source>
        <dbReference type="SAM" id="MobiDB-lite"/>
    </source>
</evidence>
<feature type="compositionally biased region" description="Low complexity" evidence="1">
    <location>
        <begin position="34"/>
        <end position="47"/>
    </location>
</feature>
<evidence type="ECO:0000313" key="2">
    <source>
        <dbReference type="EMBL" id="GJT85159.1"/>
    </source>
</evidence>
<reference evidence="2" key="2">
    <citation type="submission" date="2022-01" db="EMBL/GenBank/DDBJ databases">
        <authorList>
            <person name="Yamashiro T."/>
            <person name="Shiraishi A."/>
            <person name="Satake H."/>
            <person name="Nakayama K."/>
        </authorList>
    </citation>
    <scope>NUCLEOTIDE SEQUENCE</scope>
</reference>
<accession>A0ABQ5HC55</accession>
<organism evidence="2 3">
    <name type="scientific">Tanacetum coccineum</name>
    <dbReference type="NCBI Taxonomy" id="301880"/>
    <lineage>
        <taxon>Eukaryota</taxon>
        <taxon>Viridiplantae</taxon>
        <taxon>Streptophyta</taxon>
        <taxon>Embryophyta</taxon>
        <taxon>Tracheophyta</taxon>
        <taxon>Spermatophyta</taxon>
        <taxon>Magnoliopsida</taxon>
        <taxon>eudicotyledons</taxon>
        <taxon>Gunneridae</taxon>
        <taxon>Pentapetalae</taxon>
        <taxon>asterids</taxon>
        <taxon>campanulids</taxon>
        <taxon>Asterales</taxon>
        <taxon>Asteraceae</taxon>
        <taxon>Asteroideae</taxon>
        <taxon>Anthemideae</taxon>
        <taxon>Anthemidinae</taxon>
        <taxon>Tanacetum</taxon>
    </lineage>
</organism>
<dbReference type="Proteomes" id="UP001151760">
    <property type="component" value="Unassembled WGS sequence"/>
</dbReference>